<dbReference type="Gene3D" id="3.40.50.300">
    <property type="entry name" value="P-loop containing nucleotide triphosphate hydrolases"/>
    <property type="match status" value="2"/>
</dbReference>
<dbReference type="PANTHER" id="PTHR32114:SF2">
    <property type="entry name" value="ABC TRANSPORTER ABCH.3"/>
    <property type="match status" value="1"/>
</dbReference>
<evidence type="ECO:0000256" key="4">
    <source>
        <dbReference type="SAM" id="Coils"/>
    </source>
</evidence>
<dbReference type="InterPro" id="IPR027417">
    <property type="entry name" value="P-loop_NTPase"/>
</dbReference>
<proteinExistence type="inferred from homology"/>
<feature type="coiled-coil region" evidence="4">
    <location>
        <begin position="552"/>
        <end position="624"/>
    </location>
</feature>
<reference evidence="6 7" key="1">
    <citation type="submission" date="2019-04" db="EMBL/GenBank/DDBJ databases">
        <authorList>
            <person name="Embree M."/>
            <person name="Gaffney J.R."/>
        </authorList>
    </citation>
    <scope>NUCLEOTIDE SEQUENCE [LARGE SCALE GENOMIC DNA]</scope>
    <source>
        <strain evidence="6 7">JE7A12</strain>
    </source>
</reference>
<dbReference type="Pfam" id="PF13476">
    <property type="entry name" value="AAA_23"/>
    <property type="match status" value="1"/>
</dbReference>
<feature type="coiled-coil region" evidence="4">
    <location>
        <begin position="239"/>
        <end position="314"/>
    </location>
</feature>
<dbReference type="SUPFAM" id="SSF52540">
    <property type="entry name" value="P-loop containing nucleoside triphosphate hydrolases"/>
    <property type="match status" value="1"/>
</dbReference>
<dbReference type="Pfam" id="PF13558">
    <property type="entry name" value="SbcC_Walker_B"/>
    <property type="match status" value="1"/>
</dbReference>
<dbReference type="AlphaFoldDB" id="A0A4P8XYL3"/>
<dbReference type="GO" id="GO:0016887">
    <property type="term" value="F:ATP hydrolysis activity"/>
    <property type="evidence" value="ECO:0007669"/>
    <property type="project" value="InterPro"/>
</dbReference>
<dbReference type="Proteomes" id="UP000301475">
    <property type="component" value="Chromosome"/>
</dbReference>
<dbReference type="EMBL" id="CP039381">
    <property type="protein sequence ID" value="QCT07309.1"/>
    <property type="molecule type" value="Genomic_DNA"/>
</dbReference>
<accession>A0A4P8XYL3</accession>
<feature type="coiled-coil region" evidence="4">
    <location>
        <begin position="688"/>
        <end position="739"/>
    </location>
</feature>
<keyword evidence="7" id="KW-1185">Reference proteome</keyword>
<evidence type="ECO:0000259" key="5">
    <source>
        <dbReference type="Pfam" id="PF13476"/>
    </source>
</evidence>
<evidence type="ECO:0000256" key="2">
    <source>
        <dbReference type="ARBA" id="ARBA00011322"/>
    </source>
</evidence>
<feature type="domain" description="Rad50/SbcC-type AAA" evidence="5">
    <location>
        <begin position="5"/>
        <end position="268"/>
    </location>
</feature>
<dbReference type="GO" id="GO:0006302">
    <property type="term" value="P:double-strand break repair"/>
    <property type="evidence" value="ECO:0007669"/>
    <property type="project" value="InterPro"/>
</dbReference>
<evidence type="ECO:0000256" key="1">
    <source>
        <dbReference type="ARBA" id="ARBA00006930"/>
    </source>
</evidence>
<gene>
    <name evidence="6" type="ORF">E5Z56_08035</name>
</gene>
<dbReference type="PANTHER" id="PTHR32114">
    <property type="entry name" value="ABC TRANSPORTER ABCH.3"/>
    <property type="match status" value="1"/>
</dbReference>
<dbReference type="RefSeq" id="WP_138157344.1">
    <property type="nucleotide sequence ID" value="NZ_CP039381.1"/>
</dbReference>
<sequence>MRPLSITISAFESYADTVTIDMESLGKSGLYLITGDTGAGKTTIFDAIHFALYGDASTDGRENKTLRSKYADPETKTEVQLKFEYGGKVYQIKRNPEYLRPKKRGDGFVKEPTNAELVYPDGSVVSSKNAVDTKIKEIIGLDKNQFSQIVMLAQGEFKKLLTSGTTEKQKIFRHIFKTEKYETLQRALSAEKSIVDSKLKQERLSVQQYIDGTICEETEDNIALIERAKSVVPNIEEIENFLTNLISNDEKELKSLEEKKEKLESQKTFLDKSIENYNSYVELSHKIKTNSENLVNLNNSLKSSKDELQEKNKEKRWTELGQEIGKIQNTLPKYKELDSLSSQLQNKSIEKKRNENSVKELSGKAESLSLEVEKNSKELETIGNVQVEIEKISNQMESIKEKGNTLRGIEVEIKNLQKLQSSYLTVKTDFEKKLQVANGYKDEYDNLSIAYLNDQAGVLADSLEENKPCPVCGSTVHPHKAVKLPNAPTKEMVESAKNNYDRYQKVVDAERQNVFSKHGELKEKANALETKVQEILGDYKLLDALEIIKKQVSNLADNYVKLDKTLKALQIKSNRKQELERIIPEKNNEINELNKRITVVKMAVVSCETAITSYEKQYNSLKEELQFGSESEAVKKINSINAVVSAEKSDYNSVLEKYNQYEKMISATDASIKALKGQLEKIDKVQDIDKVKVKRDETEKAIGDLSNETKAINYRYSANTNVLANIKRENENLIKAEREFKLISPLASTANGGIGVNKMELETFVQLNYFDRILAKANKRLMEMTSGQYELVRQTESSDGRTKFGLDLNVYDHHCGGERAISSLSGGESFKAALSLALGLSDEIQSSAGGIKIDTMFVDEGFGSLDDESLRQAMNVLIKLSGSNRLVGIISHVTELKDRIDKQIVVTKTPNKGSKIEIIC</sequence>
<name>A0A4P8XYL3_9FIRM</name>
<comment type="subunit">
    <text evidence="2">Heterodimer of SbcC and SbcD.</text>
</comment>
<dbReference type="OrthoDB" id="9795626at2"/>
<dbReference type="InterPro" id="IPR038729">
    <property type="entry name" value="Rad50/SbcC_AAA"/>
</dbReference>
<feature type="coiled-coil region" evidence="4">
    <location>
        <begin position="358"/>
        <end position="419"/>
    </location>
</feature>
<keyword evidence="4" id="KW-0175">Coiled coil</keyword>
<comment type="similarity">
    <text evidence="1">Belongs to the SMC family. SbcC subfamily.</text>
</comment>
<evidence type="ECO:0000313" key="6">
    <source>
        <dbReference type="EMBL" id="QCT07309.1"/>
    </source>
</evidence>
<protein>
    <recommendedName>
        <fullName evidence="3">Nuclease SbcCD subunit C</fullName>
    </recommendedName>
</protein>
<evidence type="ECO:0000313" key="7">
    <source>
        <dbReference type="Proteomes" id="UP000301475"/>
    </source>
</evidence>
<evidence type="ECO:0000256" key="3">
    <source>
        <dbReference type="ARBA" id="ARBA00013368"/>
    </source>
</evidence>
<dbReference type="KEGG" id="ruj:E5Z56_08035"/>
<organism evidence="6 7">
    <name type="scientific">Ruminococcus bovis</name>
    <dbReference type="NCBI Taxonomy" id="2564099"/>
    <lineage>
        <taxon>Bacteria</taxon>
        <taxon>Bacillati</taxon>
        <taxon>Bacillota</taxon>
        <taxon>Clostridia</taxon>
        <taxon>Eubacteriales</taxon>
        <taxon>Oscillospiraceae</taxon>
        <taxon>Ruminococcus</taxon>
    </lineage>
</organism>